<reference evidence="3 4" key="1">
    <citation type="submission" date="2016-10" db="EMBL/GenBank/DDBJ databases">
        <authorList>
            <person name="de Groot N.N."/>
        </authorList>
    </citation>
    <scope>NUCLEOTIDE SEQUENCE [LARGE SCALE GENOMIC DNA]</scope>
    <source>
        <strain evidence="3 4">DSM 19886</strain>
    </source>
</reference>
<dbReference type="InterPro" id="IPR014729">
    <property type="entry name" value="Rossmann-like_a/b/a_fold"/>
</dbReference>
<proteinExistence type="inferred from homology"/>
<protein>
    <submittedName>
        <fullName evidence="3">Nucleotide-binding universal stress protein, UspA family</fullName>
    </submittedName>
</protein>
<accession>A0A1G9S1U5</accession>
<organism evidence="3 4">
    <name type="scientific">Kriegella aquimaris</name>
    <dbReference type="NCBI Taxonomy" id="192904"/>
    <lineage>
        <taxon>Bacteria</taxon>
        <taxon>Pseudomonadati</taxon>
        <taxon>Bacteroidota</taxon>
        <taxon>Flavobacteriia</taxon>
        <taxon>Flavobacteriales</taxon>
        <taxon>Flavobacteriaceae</taxon>
        <taxon>Kriegella</taxon>
    </lineage>
</organism>
<keyword evidence="4" id="KW-1185">Reference proteome</keyword>
<name>A0A1G9S1U5_9FLAO</name>
<dbReference type="EMBL" id="FNGV01000007">
    <property type="protein sequence ID" value="SDM29240.1"/>
    <property type="molecule type" value="Genomic_DNA"/>
</dbReference>
<evidence type="ECO:0000256" key="1">
    <source>
        <dbReference type="ARBA" id="ARBA00008791"/>
    </source>
</evidence>
<comment type="similarity">
    <text evidence="1">Belongs to the universal stress protein A family.</text>
</comment>
<dbReference type="PANTHER" id="PTHR46268">
    <property type="entry name" value="STRESS RESPONSE PROTEIN NHAX"/>
    <property type="match status" value="1"/>
</dbReference>
<evidence type="ECO:0000313" key="4">
    <source>
        <dbReference type="Proteomes" id="UP000199440"/>
    </source>
</evidence>
<dbReference type="SUPFAM" id="SSF52402">
    <property type="entry name" value="Adenine nucleotide alpha hydrolases-like"/>
    <property type="match status" value="2"/>
</dbReference>
<dbReference type="OrthoDB" id="9788959at2"/>
<dbReference type="InterPro" id="IPR006016">
    <property type="entry name" value="UspA"/>
</dbReference>
<feature type="domain" description="UspA" evidence="2">
    <location>
        <begin position="1"/>
        <end position="140"/>
    </location>
</feature>
<dbReference type="Gene3D" id="3.40.50.620">
    <property type="entry name" value="HUPs"/>
    <property type="match status" value="2"/>
</dbReference>
<dbReference type="CDD" id="cd00293">
    <property type="entry name" value="USP-like"/>
    <property type="match status" value="2"/>
</dbReference>
<sequence length="278" mass="31495">MKKILVPIDFSEYAELALEVAATLAKKYNAEIAVLHMLGLSETEVTKNETQEFLEMEHYMILAKKRFDMFLNRPWLKEIKITRIVQNYKIFSEINNVAKEQDVDLIVMGSEGTDGLGEILVGSHTEKVVRSSEVPVLVIKKRTKTFKIEKIVFGFDFRIENIAAYQRAVKLFKAMELDVHMIYVNQPGINFTTTSQTKSKIDNFLRVAHHGDLPENLQIMQISDYSVEKGIYAYAKEIKADAIAIATHGRIGLAHFLKGSVGMDVANHSSLPVLTFKI</sequence>
<gene>
    <name evidence="3" type="ORF">SAMN04488514_10764</name>
</gene>
<dbReference type="RefSeq" id="WP_089890715.1">
    <property type="nucleotide sequence ID" value="NZ_FNGV01000007.1"/>
</dbReference>
<dbReference type="STRING" id="192904.SAMN04488514_10764"/>
<evidence type="ECO:0000313" key="3">
    <source>
        <dbReference type="EMBL" id="SDM29240.1"/>
    </source>
</evidence>
<dbReference type="InterPro" id="IPR006015">
    <property type="entry name" value="Universal_stress_UspA"/>
</dbReference>
<dbReference type="PANTHER" id="PTHR46268:SF6">
    <property type="entry name" value="UNIVERSAL STRESS PROTEIN UP12"/>
    <property type="match status" value="1"/>
</dbReference>
<dbReference type="AlphaFoldDB" id="A0A1G9S1U5"/>
<evidence type="ECO:0000259" key="2">
    <source>
        <dbReference type="Pfam" id="PF00582"/>
    </source>
</evidence>
<dbReference type="PRINTS" id="PR01438">
    <property type="entry name" value="UNVRSLSTRESS"/>
</dbReference>
<feature type="domain" description="UspA" evidence="2">
    <location>
        <begin position="148"/>
        <end position="276"/>
    </location>
</feature>
<dbReference type="Pfam" id="PF00582">
    <property type="entry name" value="Usp"/>
    <property type="match status" value="2"/>
</dbReference>
<dbReference type="Proteomes" id="UP000199440">
    <property type="component" value="Unassembled WGS sequence"/>
</dbReference>